<dbReference type="EMBL" id="CAUOFW020004402">
    <property type="protein sequence ID" value="CAK9165540.1"/>
    <property type="molecule type" value="Genomic_DNA"/>
</dbReference>
<organism evidence="2 3">
    <name type="scientific">Ilex paraguariensis</name>
    <name type="common">yerba mate</name>
    <dbReference type="NCBI Taxonomy" id="185542"/>
    <lineage>
        <taxon>Eukaryota</taxon>
        <taxon>Viridiplantae</taxon>
        <taxon>Streptophyta</taxon>
        <taxon>Embryophyta</taxon>
        <taxon>Tracheophyta</taxon>
        <taxon>Spermatophyta</taxon>
        <taxon>Magnoliopsida</taxon>
        <taxon>eudicotyledons</taxon>
        <taxon>Gunneridae</taxon>
        <taxon>Pentapetalae</taxon>
        <taxon>asterids</taxon>
        <taxon>campanulids</taxon>
        <taxon>Aquifoliales</taxon>
        <taxon>Aquifoliaceae</taxon>
        <taxon>Ilex</taxon>
    </lineage>
</organism>
<evidence type="ECO:0000313" key="3">
    <source>
        <dbReference type="Proteomes" id="UP001642360"/>
    </source>
</evidence>
<keyword evidence="1" id="KW-0472">Membrane</keyword>
<comment type="caution">
    <text evidence="2">The sequence shown here is derived from an EMBL/GenBank/DDBJ whole genome shotgun (WGS) entry which is preliminary data.</text>
</comment>
<feature type="transmembrane region" description="Helical" evidence="1">
    <location>
        <begin position="42"/>
        <end position="67"/>
    </location>
</feature>
<gene>
    <name evidence="2" type="ORF">ILEXP_LOCUS34709</name>
</gene>
<keyword evidence="1" id="KW-1133">Transmembrane helix</keyword>
<accession>A0ABC8T800</accession>
<evidence type="ECO:0000313" key="2">
    <source>
        <dbReference type="EMBL" id="CAK9165540.1"/>
    </source>
</evidence>
<protein>
    <submittedName>
        <fullName evidence="2">Uncharacterized protein</fullName>
    </submittedName>
</protein>
<reference evidence="2 3" key="1">
    <citation type="submission" date="2024-02" db="EMBL/GenBank/DDBJ databases">
        <authorList>
            <person name="Vignale AGUSTIN F."/>
            <person name="Sosa J E."/>
            <person name="Modenutti C."/>
        </authorList>
    </citation>
    <scope>NUCLEOTIDE SEQUENCE [LARGE SCALE GENOMIC DNA]</scope>
</reference>
<keyword evidence="3" id="KW-1185">Reference proteome</keyword>
<keyword evidence="1" id="KW-0812">Transmembrane</keyword>
<sequence>MGVPILEPAYRNTIHFWLKGTRGVYLLQGLRRRRFLMTKVDCCLMPLILGECLAVFTVLMFPLLLLWDVLGKLDGG</sequence>
<dbReference type="AlphaFoldDB" id="A0ABC8T800"/>
<name>A0ABC8T800_9AQUA</name>
<proteinExistence type="predicted"/>
<dbReference type="Proteomes" id="UP001642360">
    <property type="component" value="Unassembled WGS sequence"/>
</dbReference>
<evidence type="ECO:0000256" key="1">
    <source>
        <dbReference type="SAM" id="Phobius"/>
    </source>
</evidence>